<dbReference type="PRINTS" id="PR00038">
    <property type="entry name" value="HTHLUXR"/>
</dbReference>
<dbReference type="GO" id="GO:0003677">
    <property type="term" value="F:DNA binding"/>
    <property type="evidence" value="ECO:0007669"/>
    <property type="project" value="InterPro"/>
</dbReference>
<comment type="caution">
    <text evidence="4">The sequence shown here is derived from an EMBL/GenBank/DDBJ whole genome shotgun (WGS) entry which is preliminary data.</text>
</comment>
<gene>
    <name evidence="4" type="ORF">H9895_09200</name>
</gene>
<dbReference type="PROSITE" id="PS50043">
    <property type="entry name" value="HTH_LUXR_2"/>
    <property type="match status" value="1"/>
</dbReference>
<dbReference type="PROSITE" id="PS00622">
    <property type="entry name" value="HTH_LUXR_1"/>
    <property type="match status" value="1"/>
</dbReference>
<dbReference type="PANTHER" id="PTHR45566">
    <property type="entry name" value="HTH-TYPE TRANSCRIPTIONAL REGULATOR YHJB-RELATED"/>
    <property type="match status" value="1"/>
</dbReference>
<sequence>MNNEEINLIIIDQDSLFWEGFRYLLEKNRTIHVDIVTDDKTVFFPLLEQPSEKIVLISGQFLQQYKREFNNILQLPHLKGMIISDRSENYLSDALDVGAIGYSLKDMSYEGFIEAIRSVSNGLYWFHPHVTGPILKEYVRVMPKIETRAKKMLAHHFTRRELDVLNLLAKGYNNKMIARELDVTNFTVSSHIRSILKKCNVHDRTAAVVKAFENGWVKIDPKIEKEVEILDEG</sequence>
<dbReference type="PANTHER" id="PTHR45566:SF2">
    <property type="entry name" value="NARL SUBFAMILY"/>
    <property type="match status" value="1"/>
</dbReference>
<accession>A0A9D1PMP7</accession>
<protein>
    <submittedName>
        <fullName evidence="4">Response regulator transcription factor</fullName>
    </submittedName>
</protein>
<feature type="domain" description="HTH luxR-type" evidence="3">
    <location>
        <begin position="150"/>
        <end position="215"/>
    </location>
</feature>
<dbReference type="CDD" id="cd06170">
    <property type="entry name" value="LuxR_C_like"/>
    <property type="match status" value="1"/>
</dbReference>
<dbReference type="SMART" id="SM00421">
    <property type="entry name" value="HTH_LUXR"/>
    <property type="match status" value="1"/>
</dbReference>
<reference evidence="4" key="2">
    <citation type="submission" date="2021-04" db="EMBL/GenBank/DDBJ databases">
        <authorList>
            <person name="Gilroy R."/>
        </authorList>
    </citation>
    <scope>NUCLEOTIDE SEQUENCE</scope>
    <source>
        <strain evidence="4">CHK169-2315</strain>
    </source>
</reference>
<dbReference type="AlphaFoldDB" id="A0A9D1PMP7"/>
<evidence type="ECO:0000259" key="3">
    <source>
        <dbReference type="PROSITE" id="PS50043"/>
    </source>
</evidence>
<keyword evidence="1" id="KW-0805">Transcription regulation</keyword>
<dbReference type="Gene3D" id="1.10.10.10">
    <property type="entry name" value="Winged helix-like DNA-binding domain superfamily/Winged helix DNA-binding domain"/>
    <property type="match status" value="1"/>
</dbReference>
<evidence type="ECO:0000313" key="4">
    <source>
        <dbReference type="EMBL" id="HIV75240.1"/>
    </source>
</evidence>
<name>A0A9D1PMP7_9BACI</name>
<evidence type="ECO:0000256" key="2">
    <source>
        <dbReference type="ARBA" id="ARBA00023163"/>
    </source>
</evidence>
<dbReference type="Pfam" id="PF00196">
    <property type="entry name" value="GerE"/>
    <property type="match status" value="1"/>
</dbReference>
<organism evidence="4 5">
    <name type="scientific">Candidatus Pseudogracilibacillus intestinigallinarum</name>
    <dbReference type="NCBI Taxonomy" id="2838742"/>
    <lineage>
        <taxon>Bacteria</taxon>
        <taxon>Bacillati</taxon>
        <taxon>Bacillota</taxon>
        <taxon>Bacilli</taxon>
        <taxon>Bacillales</taxon>
        <taxon>Bacillaceae</taxon>
        <taxon>Pseudogracilibacillus</taxon>
    </lineage>
</organism>
<keyword evidence="2" id="KW-0804">Transcription</keyword>
<dbReference type="InterPro" id="IPR011006">
    <property type="entry name" value="CheY-like_superfamily"/>
</dbReference>
<dbReference type="Proteomes" id="UP000823937">
    <property type="component" value="Unassembled WGS sequence"/>
</dbReference>
<dbReference type="Gene3D" id="3.40.50.2300">
    <property type="match status" value="1"/>
</dbReference>
<dbReference type="InterPro" id="IPR036388">
    <property type="entry name" value="WH-like_DNA-bd_sf"/>
</dbReference>
<dbReference type="InterPro" id="IPR000792">
    <property type="entry name" value="Tscrpt_reg_LuxR_C"/>
</dbReference>
<dbReference type="SUPFAM" id="SSF46894">
    <property type="entry name" value="C-terminal effector domain of the bipartite response regulators"/>
    <property type="match status" value="1"/>
</dbReference>
<dbReference type="GO" id="GO:0006355">
    <property type="term" value="P:regulation of DNA-templated transcription"/>
    <property type="evidence" value="ECO:0007669"/>
    <property type="project" value="InterPro"/>
</dbReference>
<evidence type="ECO:0000256" key="1">
    <source>
        <dbReference type="ARBA" id="ARBA00023015"/>
    </source>
</evidence>
<evidence type="ECO:0000313" key="5">
    <source>
        <dbReference type="Proteomes" id="UP000823937"/>
    </source>
</evidence>
<reference evidence="4" key="1">
    <citation type="journal article" date="2021" name="PeerJ">
        <title>Extensive microbial diversity within the chicken gut microbiome revealed by metagenomics and culture.</title>
        <authorList>
            <person name="Gilroy R."/>
            <person name="Ravi A."/>
            <person name="Getino M."/>
            <person name="Pursley I."/>
            <person name="Horton D.L."/>
            <person name="Alikhan N.F."/>
            <person name="Baker D."/>
            <person name="Gharbi K."/>
            <person name="Hall N."/>
            <person name="Watson M."/>
            <person name="Adriaenssens E.M."/>
            <person name="Foster-Nyarko E."/>
            <person name="Jarju S."/>
            <person name="Secka A."/>
            <person name="Antonio M."/>
            <person name="Oren A."/>
            <person name="Chaudhuri R.R."/>
            <person name="La Ragione R."/>
            <person name="Hildebrand F."/>
            <person name="Pallen M.J."/>
        </authorList>
    </citation>
    <scope>NUCLEOTIDE SEQUENCE</scope>
    <source>
        <strain evidence="4">CHK169-2315</strain>
    </source>
</reference>
<dbReference type="SUPFAM" id="SSF52172">
    <property type="entry name" value="CheY-like"/>
    <property type="match status" value="1"/>
</dbReference>
<dbReference type="InterPro" id="IPR051015">
    <property type="entry name" value="EvgA-like"/>
</dbReference>
<dbReference type="InterPro" id="IPR016032">
    <property type="entry name" value="Sig_transdc_resp-reg_C-effctor"/>
</dbReference>
<proteinExistence type="predicted"/>
<dbReference type="EMBL" id="DXHX01000129">
    <property type="protein sequence ID" value="HIV75240.1"/>
    <property type="molecule type" value="Genomic_DNA"/>
</dbReference>